<dbReference type="AlphaFoldDB" id="A0A1R1F2E0"/>
<dbReference type="PROSITE" id="PS51186">
    <property type="entry name" value="GNAT"/>
    <property type="match status" value="1"/>
</dbReference>
<evidence type="ECO:0000256" key="2">
    <source>
        <dbReference type="ARBA" id="ARBA00023315"/>
    </source>
</evidence>
<dbReference type="EMBL" id="MRTP01000001">
    <property type="protein sequence ID" value="OMF58279.1"/>
    <property type="molecule type" value="Genomic_DNA"/>
</dbReference>
<evidence type="ECO:0000259" key="4">
    <source>
        <dbReference type="PROSITE" id="PS51186"/>
    </source>
</evidence>
<dbReference type="Proteomes" id="UP000187172">
    <property type="component" value="Unassembled WGS sequence"/>
</dbReference>
<dbReference type="GO" id="GO:0008999">
    <property type="term" value="F:protein-N-terminal-alanine acetyltransferase activity"/>
    <property type="evidence" value="ECO:0007669"/>
    <property type="project" value="TreeGrafter"/>
</dbReference>
<evidence type="ECO:0000313" key="6">
    <source>
        <dbReference type="Proteomes" id="UP000187172"/>
    </source>
</evidence>
<keyword evidence="1 5" id="KW-0808">Transferase</keyword>
<evidence type="ECO:0000256" key="1">
    <source>
        <dbReference type="ARBA" id="ARBA00022679"/>
    </source>
</evidence>
<dbReference type="InterPro" id="IPR051531">
    <property type="entry name" value="N-acetyltransferase"/>
</dbReference>
<gene>
    <name evidence="5" type="ORF">BK138_06985</name>
</gene>
<dbReference type="STRING" id="297318.BK138_06985"/>
<comment type="caution">
    <text evidence="5">The sequence shown here is derived from an EMBL/GenBank/DDBJ whole genome shotgun (WGS) entry which is preliminary data.</text>
</comment>
<evidence type="ECO:0000313" key="5">
    <source>
        <dbReference type="EMBL" id="OMF58279.1"/>
    </source>
</evidence>
<sequence length="189" mass="21520">MLLDQHEAIYLRELVEEDAEALFTLRRNNRDFLQPFEPIRPESFWTLEGQVKDVWNGITGAELDQACVLGIFLKESDRLIGRVALTAFARGVFQNANIGYFMAQDQNGKGYMTAAVRMSVDHAFRSLGLHRVQAGVMPRNLRSLRVLEKAGFRREGLAERYLQINGVWEDHVLLAVTAEEWPGIEQSAE</sequence>
<name>A0A1R1F2E0_9BACL</name>
<dbReference type="PANTHER" id="PTHR43792">
    <property type="entry name" value="GNAT FAMILY, PUTATIVE (AFU_ORTHOLOGUE AFUA_3G00765)-RELATED-RELATED"/>
    <property type="match status" value="1"/>
</dbReference>
<proteinExistence type="inferred from homology"/>
<keyword evidence="6" id="KW-1185">Reference proteome</keyword>
<dbReference type="SUPFAM" id="SSF55729">
    <property type="entry name" value="Acyl-CoA N-acyltransferases (Nat)"/>
    <property type="match status" value="1"/>
</dbReference>
<dbReference type="RefSeq" id="WP_076167682.1">
    <property type="nucleotide sequence ID" value="NZ_MRTP01000001.1"/>
</dbReference>
<dbReference type="Pfam" id="PF13302">
    <property type="entry name" value="Acetyltransf_3"/>
    <property type="match status" value="1"/>
</dbReference>
<reference evidence="5 6" key="1">
    <citation type="submission" date="2016-11" db="EMBL/GenBank/DDBJ databases">
        <title>Paenibacillus species isolates.</title>
        <authorList>
            <person name="Beno S.M."/>
        </authorList>
    </citation>
    <scope>NUCLEOTIDE SEQUENCE [LARGE SCALE GENOMIC DNA]</scope>
    <source>
        <strain evidence="5 6">FSL R5-0378</strain>
    </source>
</reference>
<organism evidence="5 6">
    <name type="scientific">Paenibacillus rhizosphaerae</name>
    <dbReference type="NCBI Taxonomy" id="297318"/>
    <lineage>
        <taxon>Bacteria</taxon>
        <taxon>Bacillati</taxon>
        <taxon>Bacillota</taxon>
        <taxon>Bacilli</taxon>
        <taxon>Bacillales</taxon>
        <taxon>Paenibacillaceae</taxon>
        <taxon>Paenibacillus</taxon>
    </lineage>
</organism>
<feature type="domain" description="N-acetyltransferase" evidence="4">
    <location>
        <begin position="9"/>
        <end position="179"/>
    </location>
</feature>
<dbReference type="GO" id="GO:0005737">
    <property type="term" value="C:cytoplasm"/>
    <property type="evidence" value="ECO:0007669"/>
    <property type="project" value="TreeGrafter"/>
</dbReference>
<dbReference type="Gene3D" id="3.40.630.30">
    <property type="match status" value="1"/>
</dbReference>
<dbReference type="InterPro" id="IPR016181">
    <property type="entry name" value="Acyl_CoA_acyltransferase"/>
</dbReference>
<accession>A0A1R1F2E0</accession>
<dbReference type="InterPro" id="IPR000182">
    <property type="entry name" value="GNAT_dom"/>
</dbReference>
<protein>
    <submittedName>
        <fullName evidence="5">Alanine acetyltransferase</fullName>
    </submittedName>
</protein>
<comment type="similarity">
    <text evidence="3">Belongs to the acetyltransferase family. RimJ subfamily.</text>
</comment>
<keyword evidence="2" id="KW-0012">Acyltransferase</keyword>
<evidence type="ECO:0000256" key="3">
    <source>
        <dbReference type="ARBA" id="ARBA00038502"/>
    </source>
</evidence>
<dbReference type="PANTHER" id="PTHR43792:SF8">
    <property type="entry name" value="[RIBOSOMAL PROTEIN US5]-ALANINE N-ACETYLTRANSFERASE"/>
    <property type="match status" value="1"/>
</dbReference>